<comment type="caution">
    <text evidence="1">The sequence shown here is derived from an EMBL/GenBank/DDBJ whole genome shotgun (WGS) entry which is preliminary data.</text>
</comment>
<accession>A0A1V5ZKD0</accession>
<evidence type="ECO:0000313" key="1">
    <source>
        <dbReference type="EMBL" id="OQB40518.1"/>
    </source>
</evidence>
<dbReference type="EMBL" id="MWDB01000041">
    <property type="protein sequence ID" value="OQB40518.1"/>
    <property type="molecule type" value="Genomic_DNA"/>
</dbReference>
<protein>
    <submittedName>
        <fullName evidence="1">Uncharacterized protein</fullName>
    </submittedName>
</protein>
<gene>
    <name evidence="1" type="ORF">BWY04_01318</name>
</gene>
<dbReference type="Proteomes" id="UP000485621">
    <property type="component" value="Unassembled WGS sequence"/>
</dbReference>
<name>A0A1V5ZKD0_9BACT</name>
<organism evidence="1">
    <name type="scientific">candidate division CPR1 bacterium ADurb.Bin160</name>
    <dbReference type="NCBI Taxonomy" id="1852826"/>
    <lineage>
        <taxon>Bacteria</taxon>
        <taxon>candidate division CPR1</taxon>
    </lineage>
</organism>
<sequence>MKEYNKILELLPSFGFGGSNLAIAQEIINNQFVDEVYKSKIDDDGRFIKKLESSDREMLDSGWKLFCHYFNDFVIRNKISYENFISNNFYCGNQKKKLFKACKNFYKEDITKEIEELSVLSLPKKEELFIVLSVNYNDFILCSTENSWTSCLDLKTGQFSKSLSGYLFDKNRAMIYITDKTEKSFYGIKSYTMFNRMWCLLDKKNNININISYPTREEISEKMMSKAIGFDVKNIDEKFISKYQITKIENMNDVFVFGYQDFTEFKNEKDLHLIHSKKTGCYVITKNFNEKKEISHFEDIYLLTNKEKNLNELLLTECSICGNKTTKISFINGEGICKSCFDKESLICCECGHPYKRKFITVTNEVICTKCKNKNDYVKCKKCNRYFESYGDEICEECSSKNNLICDICHSFIEEKNDLIDLTKVMFVTKEKKFKPFNSNGKVCCDCLETICEEQKIIYCENCGQYYKSNEENKCFVCGEKTL</sequence>
<dbReference type="AlphaFoldDB" id="A0A1V5ZKD0"/>
<proteinExistence type="predicted"/>
<reference evidence="1" key="1">
    <citation type="submission" date="2017-02" db="EMBL/GenBank/DDBJ databases">
        <title>Delving into the versatile metabolic prowess of the omnipresent phylum Bacteroidetes.</title>
        <authorList>
            <person name="Nobu M.K."/>
            <person name="Mei R."/>
            <person name="Narihiro T."/>
            <person name="Kuroda K."/>
            <person name="Liu W.-T."/>
        </authorList>
    </citation>
    <scope>NUCLEOTIDE SEQUENCE</scope>
    <source>
        <strain evidence="1">ADurb.Bin160</strain>
    </source>
</reference>